<dbReference type="PANTHER" id="PTHR30246:SF1">
    <property type="entry name" value="2-DEHYDRO-3-DEOXY-6-PHOSPHOGALACTONATE ALDOLASE-RELATED"/>
    <property type="match status" value="1"/>
</dbReference>
<evidence type="ECO:0000256" key="4">
    <source>
        <dbReference type="ARBA" id="ARBA00023239"/>
    </source>
</evidence>
<evidence type="ECO:0000256" key="3">
    <source>
        <dbReference type="ARBA" id="ARBA00011233"/>
    </source>
</evidence>
<organism evidence="6 7">
    <name type="scientific">Ruficoccus amylovorans</name>
    <dbReference type="NCBI Taxonomy" id="1804625"/>
    <lineage>
        <taxon>Bacteria</taxon>
        <taxon>Pseudomonadati</taxon>
        <taxon>Verrucomicrobiota</taxon>
        <taxon>Opitutia</taxon>
        <taxon>Puniceicoccales</taxon>
        <taxon>Cerasicoccaceae</taxon>
        <taxon>Ruficoccus</taxon>
    </lineage>
</organism>
<gene>
    <name evidence="6" type="primary">eda</name>
    <name evidence="6" type="ORF">H5P28_07320</name>
</gene>
<dbReference type="InterPro" id="IPR000887">
    <property type="entry name" value="Aldlse_KDPG_KHG"/>
</dbReference>
<keyword evidence="7" id="KW-1185">Reference proteome</keyword>
<keyword evidence="4 6" id="KW-0456">Lyase</keyword>
<evidence type="ECO:0000313" key="6">
    <source>
        <dbReference type="EMBL" id="MBC2594070.1"/>
    </source>
</evidence>
<proteinExistence type="inferred from homology"/>
<evidence type="ECO:0000313" key="7">
    <source>
        <dbReference type="Proteomes" id="UP000546464"/>
    </source>
</evidence>
<reference evidence="6 7" key="1">
    <citation type="submission" date="2020-07" db="EMBL/GenBank/DDBJ databases">
        <authorList>
            <person name="Feng X."/>
        </authorList>
    </citation>
    <scope>NUCLEOTIDE SEQUENCE [LARGE SCALE GENOMIC DNA]</scope>
    <source>
        <strain evidence="6 7">JCM31066</strain>
    </source>
</reference>
<dbReference type="Proteomes" id="UP000546464">
    <property type="component" value="Unassembled WGS sequence"/>
</dbReference>
<dbReference type="PROSITE" id="PS00160">
    <property type="entry name" value="ALDOLASE_KDPG_KHG_2"/>
    <property type="match status" value="1"/>
</dbReference>
<comment type="caution">
    <text evidence="6">The sequence shown here is derived from an EMBL/GenBank/DDBJ whole genome shotgun (WGS) entry which is preliminary data.</text>
</comment>
<dbReference type="EC" id="4.1.3.16" evidence="6"/>
<dbReference type="Gene3D" id="3.20.20.70">
    <property type="entry name" value="Aldolase class I"/>
    <property type="match status" value="1"/>
</dbReference>
<evidence type="ECO:0000256" key="1">
    <source>
        <dbReference type="ARBA" id="ARBA00004761"/>
    </source>
</evidence>
<dbReference type="InterPro" id="IPR031338">
    <property type="entry name" value="KDPG/KHG_AS_2"/>
</dbReference>
<dbReference type="NCBIfam" id="TIGR01182">
    <property type="entry name" value="eda"/>
    <property type="match status" value="1"/>
</dbReference>
<name>A0A842HCU4_9BACT</name>
<dbReference type="GO" id="GO:0008700">
    <property type="term" value="F:(R,S)-4-hydroxy-2-oxoglutarate aldolase activity"/>
    <property type="evidence" value="ECO:0007669"/>
    <property type="project" value="UniProtKB-EC"/>
</dbReference>
<comment type="pathway">
    <text evidence="1">Carbohydrate acid metabolism.</text>
</comment>
<dbReference type="EC" id="4.1.2.14" evidence="6"/>
<dbReference type="PANTHER" id="PTHR30246">
    <property type="entry name" value="2-KETO-3-DEOXY-6-PHOSPHOGLUCONATE ALDOLASE"/>
    <property type="match status" value="1"/>
</dbReference>
<sequence length="220" mass="23364">MSSVFSPELSAKITRTGIVAVIVLESENHVAPLADALREGGVNAVELALRTPRSLEALRVLRRHAPEMLVGAGTVLLPEQVARVREAGADFAVAPGTNRRVLEAAAGVDLPFGPGIVTPSDIEAALEFGCNVLKFFPAEPSGGLKYLRNMIAPYQHLGLRYIPLGGLAADNISPYAADPNVLAIGGSWIAPKVLIEAEDWTEITARARVAVDTVKQNRQS</sequence>
<accession>A0A842HCU4</accession>
<dbReference type="Pfam" id="PF01081">
    <property type="entry name" value="Aldolase"/>
    <property type="match status" value="1"/>
</dbReference>
<dbReference type="InterPro" id="IPR013785">
    <property type="entry name" value="Aldolase_TIM"/>
</dbReference>
<dbReference type="EMBL" id="JACHVB010000020">
    <property type="protein sequence ID" value="MBC2594070.1"/>
    <property type="molecule type" value="Genomic_DNA"/>
</dbReference>
<comment type="subunit">
    <text evidence="3">Homotrimer.</text>
</comment>
<dbReference type="SUPFAM" id="SSF51569">
    <property type="entry name" value="Aldolase"/>
    <property type="match status" value="1"/>
</dbReference>
<dbReference type="CDD" id="cd00452">
    <property type="entry name" value="KDPG_aldolase"/>
    <property type="match status" value="1"/>
</dbReference>
<dbReference type="RefSeq" id="WP_185675052.1">
    <property type="nucleotide sequence ID" value="NZ_JACHVB010000020.1"/>
</dbReference>
<comment type="similarity">
    <text evidence="2">Belongs to the KHG/KDPG aldolase family.</text>
</comment>
<dbReference type="AlphaFoldDB" id="A0A842HCU4"/>
<keyword evidence="5" id="KW-0119">Carbohydrate metabolism</keyword>
<protein>
    <submittedName>
        <fullName evidence="6">Bifunctional 4-hydroxy-2-oxoglutarate aldolase/2-dehydro-3-deoxy-phosphogluconate aldolase</fullName>
        <ecNumber evidence="6">4.1.2.14</ecNumber>
        <ecNumber evidence="6">4.1.3.16</ecNumber>
    </submittedName>
</protein>
<evidence type="ECO:0000256" key="2">
    <source>
        <dbReference type="ARBA" id="ARBA00006906"/>
    </source>
</evidence>
<evidence type="ECO:0000256" key="5">
    <source>
        <dbReference type="ARBA" id="ARBA00023277"/>
    </source>
</evidence>
<dbReference type="GO" id="GO:0008675">
    <property type="term" value="F:2-dehydro-3-deoxy-phosphogluconate aldolase activity"/>
    <property type="evidence" value="ECO:0007669"/>
    <property type="project" value="UniProtKB-EC"/>
</dbReference>